<feature type="domain" description="DPH-type MB" evidence="13">
    <location>
        <begin position="121"/>
        <end position="188"/>
    </location>
</feature>
<dbReference type="InterPro" id="IPR007872">
    <property type="entry name" value="DPH_MB_dom"/>
</dbReference>
<evidence type="ECO:0000256" key="11">
    <source>
        <dbReference type="ARBA" id="ARBA00023242"/>
    </source>
</evidence>
<dbReference type="PANTHER" id="PTHR21454:SF46">
    <property type="entry name" value="DIPHTHAMIDE BIOSYNTHESIS PROTEIN 4"/>
    <property type="match status" value="1"/>
</dbReference>
<dbReference type="Proteomes" id="UP000799440">
    <property type="component" value="Unassembled WGS sequence"/>
</dbReference>
<keyword evidence="11" id="KW-0539">Nucleus</keyword>
<evidence type="ECO:0000259" key="13">
    <source>
        <dbReference type="PROSITE" id="PS51074"/>
    </source>
</evidence>
<evidence type="ECO:0000256" key="9">
    <source>
        <dbReference type="ARBA" id="ARBA00022833"/>
    </source>
</evidence>
<protein>
    <recommendedName>
        <fullName evidence="6">Diphthamide biosynthesis protein 4</fullName>
    </recommendedName>
</protein>
<dbReference type="InterPro" id="IPR036869">
    <property type="entry name" value="J_dom_sf"/>
</dbReference>
<dbReference type="InterPro" id="IPR001623">
    <property type="entry name" value="DnaJ_domain"/>
</dbReference>
<dbReference type="GO" id="GO:0017183">
    <property type="term" value="P:protein histidyl modification to diphthamide"/>
    <property type="evidence" value="ECO:0007669"/>
    <property type="project" value="UniProtKB-UniPathway"/>
</dbReference>
<dbReference type="AlphaFoldDB" id="A0A6A6V0U7"/>
<evidence type="ECO:0000256" key="3">
    <source>
        <dbReference type="ARBA" id="ARBA00004496"/>
    </source>
</evidence>
<dbReference type="Pfam" id="PF05207">
    <property type="entry name" value="Zn_ribbon_CSL"/>
    <property type="match status" value="1"/>
</dbReference>
<dbReference type="UniPathway" id="UPA00559"/>
<comment type="subcellular location">
    <subcellularLocation>
        <location evidence="3">Cytoplasm</location>
    </subcellularLocation>
    <subcellularLocation>
        <location evidence="2">Nucleus</location>
    </subcellularLocation>
</comment>
<dbReference type="Gene3D" id="3.10.660.10">
    <property type="entry name" value="DPH Zinc finger"/>
    <property type="match status" value="1"/>
</dbReference>
<keyword evidence="10" id="KW-0408">Iron</keyword>
<evidence type="ECO:0000256" key="5">
    <source>
        <dbReference type="ARBA" id="ARBA00006169"/>
    </source>
</evidence>
<evidence type="ECO:0000256" key="2">
    <source>
        <dbReference type="ARBA" id="ARBA00004123"/>
    </source>
</evidence>
<evidence type="ECO:0000313" key="14">
    <source>
        <dbReference type="EMBL" id="KAF2744162.1"/>
    </source>
</evidence>
<dbReference type="SUPFAM" id="SSF46565">
    <property type="entry name" value="Chaperone J-domain"/>
    <property type="match status" value="1"/>
</dbReference>
<dbReference type="PANTHER" id="PTHR21454">
    <property type="entry name" value="DPH3 HOMOLOG-RELATED"/>
    <property type="match status" value="1"/>
</dbReference>
<proteinExistence type="inferred from homology"/>
<accession>A0A6A6V0U7</accession>
<evidence type="ECO:0000256" key="10">
    <source>
        <dbReference type="ARBA" id="ARBA00023004"/>
    </source>
</evidence>
<name>A0A6A6V0U7_9PLEO</name>
<dbReference type="PROSITE" id="PS51074">
    <property type="entry name" value="DPH_MB"/>
    <property type="match status" value="1"/>
</dbReference>
<gene>
    <name evidence="14" type="ORF">M011DRAFT_480237</name>
</gene>
<evidence type="ECO:0000313" key="15">
    <source>
        <dbReference type="Proteomes" id="UP000799440"/>
    </source>
</evidence>
<dbReference type="GO" id="GO:0005737">
    <property type="term" value="C:cytoplasm"/>
    <property type="evidence" value="ECO:0007669"/>
    <property type="project" value="UniProtKB-SubCell"/>
</dbReference>
<dbReference type="GO" id="GO:0005634">
    <property type="term" value="C:nucleus"/>
    <property type="evidence" value="ECO:0007669"/>
    <property type="project" value="UniProtKB-SubCell"/>
</dbReference>
<dbReference type="EMBL" id="MU006591">
    <property type="protein sequence ID" value="KAF2744162.1"/>
    <property type="molecule type" value="Genomic_DNA"/>
</dbReference>
<evidence type="ECO:0000256" key="7">
    <source>
        <dbReference type="ARBA" id="ARBA00022490"/>
    </source>
</evidence>
<dbReference type="GO" id="GO:0046872">
    <property type="term" value="F:metal ion binding"/>
    <property type="evidence" value="ECO:0007669"/>
    <property type="project" value="UniProtKB-KW"/>
</dbReference>
<dbReference type="SMART" id="SM00271">
    <property type="entry name" value="DnaJ"/>
    <property type="match status" value="1"/>
</dbReference>
<comment type="function">
    <text evidence="1">Required for the first step of diphthamide biosynthesis, the transfer of 3-amino-3-carboxypropyl from S-adenosyl-L-methionine to a histidine residue. Diphthamide is a post-translational modification of histidine which occurs in elongation factor 2.</text>
</comment>
<keyword evidence="15" id="KW-1185">Reference proteome</keyword>
<keyword evidence="8" id="KW-0479">Metal-binding</keyword>
<evidence type="ECO:0000259" key="12">
    <source>
        <dbReference type="PROSITE" id="PS50076"/>
    </source>
</evidence>
<feature type="domain" description="J" evidence="12">
    <location>
        <begin position="19"/>
        <end position="97"/>
    </location>
</feature>
<dbReference type="InterPro" id="IPR044248">
    <property type="entry name" value="DPH3/4-like"/>
</dbReference>
<dbReference type="SUPFAM" id="SSF144217">
    <property type="entry name" value="CSL zinc finger"/>
    <property type="match status" value="1"/>
</dbReference>
<dbReference type="InterPro" id="IPR036671">
    <property type="entry name" value="DPH_MB_sf"/>
</dbReference>
<comment type="similarity">
    <text evidence="5">Belongs to the DPH4 family.</text>
</comment>
<keyword evidence="7" id="KW-0963">Cytoplasm</keyword>
<evidence type="ECO:0000256" key="8">
    <source>
        <dbReference type="ARBA" id="ARBA00022723"/>
    </source>
</evidence>
<evidence type="ECO:0000256" key="1">
    <source>
        <dbReference type="ARBA" id="ARBA00003474"/>
    </source>
</evidence>
<dbReference type="OrthoDB" id="445556at2759"/>
<evidence type="ECO:0000256" key="4">
    <source>
        <dbReference type="ARBA" id="ARBA00005156"/>
    </source>
</evidence>
<dbReference type="Gene3D" id="1.10.287.110">
    <property type="entry name" value="DnaJ domain"/>
    <property type="match status" value="1"/>
</dbReference>
<dbReference type="PROSITE" id="PS50076">
    <property type="entry name" value="DNAJ_2"/>
    <property type="match status" value="1"/>
</dbReference>
<comment type="pathway">
    <text evidence="4">Protein modification; peptidyl-diphthamide biosynthesis.</text>
</comment>
<organism evidence="14 15">
    <name type="scientific">Sporormia fimetaria CBS 119925</name>
    <dbReference type="NCBI Taxonomy" id="1340428"/>
    <lineage>
        <taxon>Eukaryota</taxon>
        <taxon>Fungi</taxon>
        <taxon>Dikarya</taxon>
        <taxon>Ascomycota</taxon>
        <taxon>Pezizomycotina</taxon>
        <taxon>Dothideomycetes</taxon>
        <taxon>Pleosporomycetidae</taxon>
        <taxon>Pleosporales</taxon>
        <taxon>Sporormiaceae</taxon>
        <taxon>Sporormia</taxon>
    </lineage>
</organism>
<dbReference type="Pfam" id="PF00226">
    <property type="entry name" value="DnaJ"/>
    <property type="match status" value="1"/>
</dbReference>
<reference evidence="14" key="1">
    <citation type="journal article" date="2020" name="Stud. Mycol.">
        <title>101 Dothideomycetes genomes: a test case for predicting lifestyles and emergence of pathogens.</title>
        <authorList>
            <person name="Haridas S."/>
            <person name="Albert R."/>
            <person name="Binder M."/>
            <person name="Bloem J."/>
            <person name="Labutti K."/>
            <person name="Salamov A."/>
            <person name="Andreopoulos B."/>
            <person name="Baker S."/>
            <person name="Barry K."/>
            <person name="Bills G."/>
            <person name="Bluhm B."/>
            <person name="Cannon C."/>
            <person name="Castanera R."/>
            <person name="Culley D."/>
            <person name="Daum C."/>
            <person name="Ezra D."/>
            <person name="Gonzalez J."/>
            <person name="Henrissat B."/>
            <person name="Kuo A."/>
            <person name="Liang C."/>
            <person name="Lipzen A."/>
            <person name="Lutzoni F."/>
            <person name="Magnuson J."/>
            <person name="Mondo S."/>
            <person name="Nolan M."/>
            <person name="Ohm R."/>
            <person name="Pangilinan J."/>
            <person name="Park H.-J."/>
            <person name="Ramirez L."/>
            <person name="Alfaro M."/>
            <person name="Sun H."/>
            <person name="Tritt A."/>
            <person name="Yoshinaga Y."/>
            <person name="Zwiers L.-H."/>
            <person name="Turgeon B."/>
            <person name="Goodwin S."/>
            <person name="Spatafora J."/>
            <person name="Crous P."/>
            <person name="Grigoriev I."/>
        </authorList>
    </citation>
    <scope>NUCLEOTIDE SEQUENCE</scope>
    <source>
        <strain evidence="14">CBS 119925</strain>
    </source>
</reference>
<evidence type="ECO:0000256" key="6">
    <source>
        <dbReference type="ARBA" id="ARBA00021797"/>
    </source>
</evidence>
<sequence length="192" mass="21152">MSPSRISPPPFSSSSASKNYYHILNLPPPSRVTTKSQIVFQPDLIKAAYRAALLRAHPDKAPHAARKGESVYTVDEVRRAYSVLICPMQRREYDSWLATQPLAGGAGSEQATKGEEDFILGLEVLDLEDFDEGGEDGEGVRWTRQCRCGFDPGFVIEEMELEEAVERGDKEVLVGCGGCSLWVRVGFAVEEG</sequence>
<keyword evidence="9" id="KW-0862">Zinc</keyword>